<feature type="region of interest" description="Disordered" evidence="1">
    <location>
        <begin position="339"/>
        <end position="424"/>
    </location>
</feature>
<dbReference type="EMBL" id="JANBVO010000015">
    <property type="protein sequence ID" value="KAJ9145050.1"/>
    <property type="molecule type" value="Genomic_DNA"/>
</dbReference>
<proteinExistence type="predicted"/>
<evidence type="ECO:0000313" key="3">
    <source>
        <dbReference type="Proteomes" id="UP001174694"/>
    </source>
</evidence>
<feature type="region of interest" description="Disordered" evidence="1">
    <location>
        <begin position="193"/>
        <end position="246"/>
    </location>
</feature>
<reference evidence="2" key="1">
    <citation type="submission" date="2022-07" db="EMBL/GenBank/DDBJ databases">
        <title>Fungi with potential for degradation of polypropylene.</title>
        <authorList>
            <person name="Gostincar C."/>
        </authorList>
    </citation>
    <scope>NUCLEOTIDE SEQUENCE</scope>
    <source>
        <strain evidence="2">EXF-13308</strain>
    </source>
</reference>
<dbReference type="Proteomes" id="UP001174694">
    <property type="component" value="Unassembled WGS sequence"/>
</dbReference>
<comment type="caution">
    <text evidence="2">The sequence shown here is derived from an EMBL/GenBank/DDBJ whole genome shotgun (WGS) entry which is preliminary data.</text>
</comment>
<gene>
    <name evidence="2" type="ORF">NKR23_g5509</name>
</gene>
<keyword evidence="3" id="KW-1185">Reference proteome</keyword>
<feature type="region of interest" description="Disordered" evidence="1">
    <location>
        <begin position="269"/>
        <end position="290"/>
    </location>
</feature>
<name>A0AA38VEU7_9PEZI</name>
<evidence type="ECO:0000313" key="2">
    <source>
        <dbReference type="EMBL" id="KAJ9145050.1"/>
    </source>
</evidence>
<evidence type="ECO:0000256" key="1">
    <source>
        <dbReference type="SAM" id="MobiDB-lite"/>
    </source>
</evidence>
<sequence>MADPQSDDSNAPTRKRIAVAVSSLEAPIRESGDYAYNIEAARPFAHRGSVGQLGSSSISQYGQDLGSGEMLASYRAGQAYAYNGKQYYSGMASWNGSYGDDGGCGSGGGVDYSLNYSSYPVLNHDPGHMVPYHHHWPAGSRSKSASSSVYVDPDAGYPYGAGNASLVHRPAAVPSGGDARNFSLSSVAASLPSSSADRLLPTPTASRAAPSSLSTAGSAYRTDGLPPYAPPAKPAGPQISPTSPASDVATAYAGSFEGQPLASYAGAGATVSGQTGRASHGSSSSASTFSVDTGGDAIFGEQERSVGSQGSAVDLTGYTYGMETASSLRRISSGSCAVASRTAPGELPSENSPPYGPADGQYHRQHHRQHHRQYPLSAVPSSGTSSGYATELAAPPGTVPSTGGGSVNGSGLAADNRASANIRR</sequence>
<protein>
    <submittedName>
        <fullName evidence="2">Uncharacterized protein</fullName>
    </submittedName>
</protein>
<feature type="compositionally biased region" description="Basic residues" evidence="1">
    <location>
        <begin position="363"/>
        <end position="373"/>
    </location>
</feature>
<accession>A0AA38VEU7</accession>
<dbReference type="AlphaFoldDB" id="A0AA38VEU7"/>
<organism evidence="2 3">
    <name type="scientific">Pleurostoma richardsiae</name>
    <dbReference type="NCBI Taxonomy" id="41990"/>
    <lineage>
        <taxon>Eukaryota</taxon>
        <taxon>Fungi</taxon>
        <taxon>Dikarya</taxon>
        <taxon>Ascomycota</taxon>
        <taxon>Pezizomycotina</taxon>
        <taxon>Sordariomycetes</taxon>
        <taxon>Sordariomycetidae</taxon>
        <taxon>Calosphaeriales</taxon>
        <taxon>Pleurostomataceae</taxon>
        <taxon>Pleurostoma</taxon>
    </lineage>
</organism>
<feature type="compositionally biased region" description="Polar residues" evidence="1">
    <location>
        <begin position="379"/>
        <end position="388"/>
    </location>
</feature>
<feature type="compositionally biased region" description="Low complexity" evidence="1">
    <location>
        <begin position="279"/>
        <end position="290"/>
    </location>
</feature>
<feature type="compositionally biased region" description="Polar residues" evidence="1">
    <location>
        <begin position="203"/>
        <end position="217"/>
    </location>
</feature>